<dbReference type="SUPFAM" id="SSF53167">
    <property type="entry name" value="Purine and uridine phosphorylases"/>
    <property type="match status" value="1"/>
</dbReference>
<dbReference type="OrthoDB" id="4226090at2759"/>
<dbReference type="InterPro" id="IPR027417">
    <property type="entry name" value="P-loop_NTPase"/>
</dbReference>
<keyword evidence="6" id="KW-1185">Reference proteome</keyword>
<dbReference type="PANTHER" id="PTHR46082:SF11">
    <property type="entry name" value="AAA+ ATPASE DOMAIN-CONTAINING PROTEIN-RELATED"/>
    <property type="match status" value="1"/>
</dbReference>
<dbReference type="EMBL" id="DS995905">
    <property type="protein sequence ID" value="EEA19939.1"/>
    <property type="molecule type" value="Genomic_DNA"/>
</dbReference>
<feature type="repeat" description="ANK" evidence="2">
    <location>
        <begin position="887"/>
        <end position="919"/>
    </location>
</feature>
<accession>B6QUB8</accession>
<dbReference type="AlphaFoldDB" id="B6QUB8"/>
<dbReference type="VEuPathDB" id="FungiDB:PMAA_007050"/>
<dbReference type="GO" id="GO:0009116">
    <property type="term" value="P:nucleoside metabolic process"/>
    <property type="evidence" value="ECO:0007669"/>
    <property type="project" value="InterPro"/>
</dbReference>
<keyword evidence="2" id="KW-0040">ANK repeat</keyword>
<evidence type="ECO:0000313" key="6">
    <source>
        <dbReference type="Proteomes" id="UP000001294"/>
    </source>
</evidence>
<organism evidence="5 6">
    <name type="scientific">Talaromyces marneffei (strain ATCC 18224 / CBS 334.59 / QM 7333)</name>
    <name type="common">Penicillium marneffei</name>
    <dbReference type="NCBI Taxonomy" id="441960"/>
    <lineage>
        <taxon>Eukaryota</taxon>
        <taxon>Fungi</taxon>
        <taxon>Dikarya</taxon>
        <taxon>Ascomycota</taxon>
        <taxon>Pezizomycotina</taxon>
        <taxon>Eurotiomycetes</taxon>
        <taxon>Eurotiomycetidae</taxon>
        <taxon>Eurotiales</taxon>
        <taxon>Trichocomaceae</taxon>
        <taxon>Talaromyces</taxon>
        <taxon>Talaromyces sect. Talaromyces</taxon>
    </lineage>
</organism>
<feature type="repeat" description="ANK" evidence="2">
    <location>
        <begin position="986"/>
        <end position="1018"/>
    </location>
</feature>
<name>B6QUB8_TALMQ</name>
<dbReference type="Pfam" id="PF13637">
    <property type="entry name" value="Ank_4"/>
    <property type="match status" value="1"/>
</dbReference>
<dbReference type="HOGENOM" id="CLU_000288_34_2_1"/>
<feature type="domain" description="Nucleoside phosphorylase" evidence="3">
    <location>
        <begin position="52"/>
        <end position="301"/>
    </location>
</feature>
<dbReference type="Gene3D" id="3.40.50.1580">
    <property type="entry name" value="Nucleoside phosphorylase domain"/>
    <property type="match status" value="1"/>
</dbReference>
<dbReference type="SUPFAM" id="SSF52540">
    <property type="entry name" value="P-loop containing nucleoside triphosphate hydrolases"/>
    <property type="match status" value="1"/>
</dbReference>
<dbReference type="Gene3D" id="1.25.40.20">
    <property type="entry name" value="Ankyrin repeat-containing domain"/>
    <property type="match status" value="1"/>
</dbReference>
<proteinExistence type="predicted"/>
<dbReference type="InterPro" id="IPR000845">
    <property type="entry name" value="Nucleoside_phosphorylase_d"/>
</dbReference>
<sequence>MQRTWRLVILLDDSKDLFSRTAPGSEHGVALSIKVFHEGGLTTILQHEHYSIAWICALHIELAAAHAMLDDVHESLPRNPDDTNSYVLGSIKRRNIVISCLPAGQYGIVNAATVATNLKRTFPKILMTLMVGIGGGVPSKGDIRLGDVVVGTRIMQYDLGKIVADGKFERTAVPKVQSPLLGTALNHLRAKHELNASRIPSILQQKLERYIELYPGVCDPPGTIKIHYGAIASGNQVMKHGITRDNVARELDIICFEMEAAGTMDIIPCLPVRGICDYSDSHKNEEWQRYAAATAAAYARELIEELPVIQEQPVVAYLTSPDRNRPENRRQLLMKSLGFKQMDSRRININDNYKKTCQWLLNHPGYKAWLDSTRFIQHHGFLWISGKPGAGKSTIMKFAYSNMKRACRADVKTASFFFNARGGSLERSTSGMYRSLLLQLLEEYRDLQTVLDNPDILPQNQEDCPPLNILKDLFRDAISVLGQRRFTCFVDALDECDEQQVMDMVEFFEDLGEQAKDHNIQFRICFSSRHYPYVVLKHGIRFTLEDQPGHAEDLAIYITNRLRINDQSLIEDLLPELLRKAAGVFILAEIPSDLSKLFKDLLTRDTKDMDSLLLCIRWILFAERPLQPEEFRHALWSGLSLSKLVDSQIPAATRDKNSLDKVVISYSKGLAEITKSQHPTVQFIHESVRDFLLKDNGLHELWPGMETDWEISSHENLKQCCISYLNQPSVSTSIESLPPGPNSNARENISTKFPFLKYATQSILYHANAAAEVVVQNEFLSEFPIVSWIKMNNHFEKHTIREYTLAASLLYILADKGYPNLVRTWLKDHSQWQIPIHRERYRYPLFAALASGNNETVAALLNTASSMMNGTDITEGLKNRKDLKEYKNRTPLSWAAQEGRLDIVTLLLETGLVIDESDGGGRTGLSRAAENGHEAVAKLLIEKGANINISDGSRSTALHHALQNRHEAMARLLIEKGADINIIDESRSTALHYALGNGYEAVARLLIEKGADVNMSDESRSTALHHASQNGYEAVVRLLSERS</sequence>
<dbReference type="InterPro" id="IPR035994">
    <property type="entry name" value="Nucleoside_phosphorylase_sf"/>
</dbReference>
<dbReference type="InterPro" id="IPR002110">
    <property type="entry name" value="Ankyrin_rpt"/>
</dbReference>
<evidence type="ECO:0000256" key="1">
    <source>
        <dbReference type="ARBA" id="ARBA00022737"/>
    </source>
</evidence>
<evidence type="ECO:0000313" key="5">
    <source>
        <dbReference type="EMBL" id="EEA19939.1"/>
    </source>
</evidence>
<feature type="repeat" description="ANK" evidence="2">
    <location>
        <begin position="953"/>
        <end position="985"/>
    </location>
</feature>
<gene>
    <name evidence="5" type="ORF">PMAA_007050</name>
</gene>
<dbReference type="Pfam" id="PF24883">
    <property type="entry name" value="NPHP3_N"/>
    <property type="match status" value="1"/>
</dbReference>
<dbReference type="Pfam" id="PF12796">
    <property type="entry name" value="Ank_2"/>
    <property type="match status" value="2"/>
</dbReference>
<dbReference type="SMART" id="SM00248">
    <property type="entry name" value="ANK"/>
    <property type="match status" value="6"/>
</dbReference>
<feature type="repeat" description="ANK" evidence="2">
    <location>
        <begin position="920"/>
        <end position="952"/>
    </location>
</feature>
<dbReference type="Pfam" id="PF01048">
    <property type="entry name" value="PNP_UDP_1"/>
    <property type="match status" value="1"/>
</dbReference>
<dbReference type="PANTHER" id="PTHR46082">
    <property type="entry name" value="ATP/GTP-BINDING PROTEIN-RELATED"/>
    <property type="match status" value="1"/>
</dbReference>
<protein>
    <submittedName>
        <fullName evidence="5">Pfs, NACHT and Ankyrin domain protein</fullName>
    </submittedName>
</protein>
<feature type="domain" description="Nephrocystin 3-like N-terminal" evidence="4">
    <location>
        <begin position="356"/>
        <end position="529"/>
    </location>
</feature>
<reference evidence="6" key="1">
    <citation type="journal article" date="2015" name="Genome Announc.">
        <title>Genome sequence of the AIDS-associated pathogen Penicillium marneffei (ATCC18224) and its near taxonomic relative Talaromyces stipitatus (ATCC10500).</title>
        <authorList>
            <person name="Nierman W.C."/>
            <person name="Fedorova-Abrams N.D."/>
            <person name="Andrianopoulos A."/>
        </authorList>
    </citation>
    <scope>NUCLEOTIDE SEQUENCE [LARGE SCALE GENOMIC DNA]</scope>
    <source>
        <strain evidence="6">ATCC 18224 / CBS 334.59 / QM 7333</strain>
    </source>
</reference>
<dbReference type="PhylomeDB" id="B6QUB8"/>
<dbReference type="InterPro" id="IPR053137">
    <property type="entry name" value="NLR-like"/>
</dbReference>
<evidence type="ECO:0000259" key="3">
    <source>
        <dbReference type="Pfam" id="PF01048"/>
    </source>
</evidence>
<keyword evidence="1" id="KW-0677">Repeat</keyword>
<dbReference type="Proteomes" id="UP000001294">
    <property type="component" value="Unassembled WGS sequence"/>
</dbReference>
<dbReference type="PROSITE" id="PS50088">
    <property type="entry name" value="ANK_REPEAT"/>
    <property type="match status" value="4"/>
</dbReference>
<dbReference type="SUPFAM" id="SSF48403">
    <property type="entry name" value="Ankyrin repeat"/>
    <property type="match status" value="1"/>
</dbReference>
<evidence type="ECO:0000256" key="2">
    <source>
        <dbReference type="PROSITE-ProRule" id="PRU00023"/>
    </source>
</evidence>
<dbReference type="PROSITE" id="PS50297">
    <property type="entry name" value="ANK_REP_REGION"/>
    <property type="match status" value="4"/>
</dbReference>
<evidence type="ECO:0000259" key="4">
    <source>
        <dbReference type="Pfam" id="PF24883"/>
    </source>
</evidence>
<dbReference type="InterPro" id="IPR056884">
    <property type="entry name" value="NPHP3-like_N"/>
</dbReference>
<dbReference type="PRINTS" id="PR01415">
    <property type="entry name" value="ANKYRIN"/>
</dbReference>
<dbReference type="InterPro" id="IPR036770">
    <property type="entry name" value="Ankyrin_rpt-contain_sf"/>
</dbReference>
<dbReference type="GO" id="GO:0003824">
    <property type="term" value="F:catalytic activity"/>
    <property type="evidence" value="ECO:0007669"/>
    <property type="project" value="InterPro"/>
</dbReference>
<dbReference type="STRING" id="441960.B6QUB8"/>
<dbReference type="Gene3D" id="3.40.50.300">
    <property type="entry name" value="P-loop containing nucleotide triphosphate hydrolases"/>
    <property type="match status" value="1"/>
</dbReference>